<dbReference type="InterPro" id="IPR036388">
    <property type="entry name" value="WH-like_DNA-bd_sf"/>
</dbReference>
<dbReference type="Gene3D" id="3.40.50.2300">
    <property type="match status" value="1"/>
</dbReference>
<dbReference type="EMBL" id="BJYR01000020">
    <property type="protein sequence ID" value="GEO01213.1"/>
    <property type="molecule type" value="Genomic_DNA"/>
</dbReference>
<dbReference type="SMART" id="SM00421">
    <property type="entry name" value="HTH_LUXR"/>
    <property type="match status" value="1"/>
</dbReference>
<keyword evidence="1 3" id="KW-0597">Phosphoprotein</keyword>
<sequence length="224" mass="22982">MAALACDDHPLVRSALALVLEDIVGGPVLTAQDYAGAWSHAEERGDIEIAVVDLHMPGIGGLEGIAGLRERAPGARIVVLTGSDSDDDLLAVLALGVDGFVPKSVEPGVVEAAIRLVMAGGRYLPARVADLAAQGLTAPPASAARAATGRAAIIPSIQAPLGRLSSRQRDVLDQMARGRANKEIAQLLGLSPATVKTHVAHIIAVVGASNRTEAATRARELGLI</sequence>
<gene>
    <name evidence="6" type="ORF">NSE01_30450</name>
</gene>
<dbReference type="PROSITE" id="PS50110">
    <property type="entry name" value="RESPONSE_REGULATORY"/>
    <property type="match status" value="1"/>
</dbReference>
<accession>A0A512ANC4</accession>
<dbReference type="PRINTS" id="PR00038">
    <property type="entry name" value="HTHLUXR"/>
</dbReference>
<dbReference type="GO" id="GO:0000160">
    <property type="term" value="P:phosphorelay signal transduction system"/>
    <property type="evidence" value="ECO:0007669"/>
    <property type="project" value="InterPro"/>
</dbReference>
<feature type="modified residue" description="4-aspartylphosphate" evidence="3">
    <location>
        <position position="53"/>
    </location>
</feature>
<dbReference type="SMART" id="SM00448">
    <property type="entry name" value="REC"/>
    <property type="match status" value="1"/>
</dbReference>
<reference evidence="6 7" key="1">
    <citation type="submission" date="2019-07" db="EMBL/GenBank/DDBJ databases">
        <title>Whole genome shotgun sequence of Novosphingobium sediminis NBRC 106119.</title>
        <authorList>
            <person name="Hosoyama A."/>
            <person name="Uohara A."/>
            <person name="Ohji S."/>
            <person name="Ichikawa N."/>
        </authorList>
    </citation>
    <scope>NUCLEOTIDE SEQUENCE [LARGE SCALE GENOMIC DNA]</scope>
    <source>
        <strain evidence="6 7">NBRC 106119</strain>
    </source>
</reference>
<dbReference type="AlphaFoldDB" id="A0A512ANC4"/>
<dbReference type="Pfam" id="PF00196">
    <property type="entry name" value="GerE"/>
    <property type="match status" value="1"/>
</dbReference>
<dbReference type="PANTHER" id="PTHR43214:SF43">
    <property type="entry name" value="TWO-COMPONENT RESPONSE REGULATOR"/>
    <property type="match status" value="1"/>
</dbReference>
<evidence type="ECO:0000256" key="2">
    <source>
        <dbReference type="ARBA" id="ARBA00023125"/>
    </source>
</evidence>
<evidence type="ECO:0000256" key="1">
    <source>
        <dbReference type="ARBA" id="ARBA00022553"/>
    </source>
</evidence>
<dbReference type="SUPFAM" id="SSF52172">
    <property type="entry name" value="CheY-like"/>
    <property type="match status" value="1"/>
</dbReference>
<feature type="domain" description="HTH luxR-type" evidence="4">
    <location>
        <begin position="157"/>
        <end position="222"/>
    </location>
</feature>
<dbReference type="Pfam" id="PF00072">
    <property type="entry name" value="Response_reg"/>
    <property type="match status" value="1"/>
</dbReference>
<evidence type="ECO:0000313" key="6">
    <source>
        <dbReference type="EMBL" id="GEO01213.1"/>
    </source>
</evidence>
<evidence type="ECO:0000259" key="5">
    <source>
        <dbReference type="PROSITE" id="PS50110"/>
    </source>
</evidence>
<dbReference type="GO" id="GO:0003677">
    <property type="term" value="F:DNA binding"/>
    <property type="evidence" value="ECO:0007669"/>
    <property type="project" value="UniProtKB-KW"/>
</dbReference>
<proteinExistence type="predicted"/>
<dbReference type="RefSeq" id="WP_147160539.1">
    <property type="nucleotide sequence ID" value="NZ_BJYR01000020.1"/>
</dbReference>
<keyword evidence="7" id="KW-1185">Reference proteome</keyword>
<protein>
    <submittedName>
        <fullName evidence="6">DNA-binding response regulator</fullName>
    </submittedName>
</protein>
<dbReference type="Proteomes" id="UP000321464">
    <property type="component" value="Unassembled WGS sequence"/>
</dbReference>
<evidence type="ECO:0000259" key="4">
    <source>
        <dbReference type="PROSITE" id="PS50043"/>
    </source>
</evidence>
<dbReference type="CDD" id="cd06170">
    <property type="entry name" value="LuxR_C_like"/>
    <property type="match status" value="1"/>
</dbReference>
<evidence type="ECO:0000313" key="7">
    <source>
        <dbReference type="Proteomes" id="UP000321464"/>
    </source>
</evidence>
<dbReference type="CDD" id="cd17535">
    <property type="entry name" value="REC_NarL-like"/>
    <property type="match status" value="1"/>
</dbReference>
<dbReference type="InterPro" id="IPR058245">
    <property type="entry name" value="NreC/VraR/RcsB-like_REC"/>
</dbReference>
<name>A0A512ANC4_9SPHN</name>
<dbReference type="SUPFAM" id="SSF46894">
    <property type="entry name" value="C-terminal effector domain of the bipartite response regulators"/>
    <property type="match status" value="1"/>
</dbReference>
<keyword evidence="2 6" id="KW-0238">DNA-binding</keyword>
<dbReference type="InterPro" id="IPR000792">
    <property type="entry name" value="Tscrpt_reg_LuxR_C"/>
</dbReference>
<dbReference type="OrthoDB" id="9814495at2"/>
<feature type="domain" description="Response regulatory" evidence="5">
    <location>
        <begin position="2"/>
        <end position="118"/>
    </location>
</feature>
<organism evidence="6 7">
    <name type="scientific">Novosphingobium sediminis</name>
    <dbReference type="NCBI Taxonomy" id="707214"/>
    <lineage>
        <taxon>Bacteria</taxon>
        <taxon>Pseudomonadati</taxon>
        <taxon>Pseudomonadota</taxon>
        <taxon>Alphaproteobacteria</taxon>
        <taxon>Sphingomonadales</taxon>
        <taxon>Sphingomonadaceae</taxon>
        <taxon>Novosphingobium</taxon>
    </lineage>
</organism>
<evidence type="ECO:0000256" key="3">
    <source>
        <dbReference type="PROSITE-ProRule" id="PRU00169"/>
    </source>
</evidence>
<dbReference type="InterPro" id="IPR011006">
    <property type="entry name" value="CheY-like_superfamily"/>
</dbReference>
<dbReference type="GO" id="GO:0006355">
    <property type="term" value="P:regulation of DNA-templated transcription"/>
    <property type="evidence" value="ECO:0007669"/>
    <property type="project" value="InterPro"/>
</dbReference>
<dbReference type="InterPro" id="IPR039420">
    <property type="entry name" value="WalR-like"/>
</dbReference>
<dbReference type="InterPro" id="IPR016032">
    <property type="entry name" value="Sig_transdc_resp-reg_C-effctor"/>
</dbReference>
<dbReference type="PANTHER" id="PTHR43214">
    <property type="entry name" value="TWO-COMPONENT RESPONSE REGULATOR"/>
    <property type="match status" value="1"/>
</dbReference>
<dbReference type="Gene3D" id="1.10.10.10">
    <property type="entry name" value="Winged helix-like DNA-binding domain superfamily/Winged helix DNA-binding domain"/>
    <property type="match status" value="1"/>
</dbReference>
<dbReference type="InterPro" id="IPR001789">
    <property type="entry name" value="Sig_transdc_resp-reg_receiver"/>
</dbReference>
<comment type="caution">
    <text evidence="6">The sequence shown here is derived from an EMBL/GenBank/DDBJ whole genome shotgun (WGS) entry which is preliminary data.</text>
</comment>
<dbReference type="PROSITE" id="PS50043">
    <property type="entry name" value="HTH_LUXR_2"/>
    <property type="match status" value="1"/>
</dbReference>